<accession>A0ABW1ADT3</accession>
<keyword evidence="3" id="KW-1185">Reference proteome</keyword>
<reference evidence="3" key="1">
    <citation type="journal article" date="2019" name="Int. J. Syst. Evol. Microbiol.">
        <title>The Global Catalogue of Microorganisms (GCM) 10K type strain sequencing project: providing services to taxonomists for standard genome sequencing and annotation.</title>
        <authorList>
            <consortium name="The Broad Institute Genomics Platform"/>
            <consortium name="The Broad Institute Genome Sequencing Center for Infectious Disease"/>
            <person name="Wu L."/>
            <person name="Ma J."/>
        </authorList>
    </citation>
    <scope>NUCLEOTIDE SEQUENCE [LARGE SCALE GENOMIC DNA]</scope>
    <source>
        <strain evidence="3">KCTC 42087</strain>
    </source>
</reference>
<evidence type="ECO:0000256" key="1">
    <source>
        <dbReference type="SAM" id="MobiDB-lite"/>
    </source>
</evidence>
<comment type="caution">
    <text evidence="2">The sequence shown here is derived from an EMBL/GenBank/DDBJ whole genome shotgun (WGS) entry which is preliminary data.</text>
</comment>
<proteinExistence type="predicted"/>
<dbReference type="RefSeq" id="WP_378288922.1">
    <property type="nucleotide sequence ID" value="NZ_JBHSON010000094.1"/>
</dbReference>
<dbReference type="Proteomes" id="UP001596074">
    <property type="component" value="Unassembled WGS sequence"/>
</dbReference>
<evidence type="ECO:0000313" key="3">
    <source>
        <dbReference type="Proteomes" id="UP001596074"/>
    </source>
</evidence>
<name>A0ABW1ADT3_9ACTN</name>
<dbReference type="EMBL" id="JBHSON010000094">
    <property type="protein sequence ID" value="MFC5752688.1"/>
    <property type="molecule type" value="Genomic_DNA"/>
</dbReference>
<protein>
    <submittedName>
        <fullName evidence="2">Uncharacterized protein</fullName>
    </submittedName>
</protein>
<gene>
    <name evidence="2" type="ORF">ACFPZN_44345</name>
</gene>
<organism evidence="2 3">
    <name type="scientific">Actinomadura rugatobispora</name>
    <dbReference type="NCBI Taxonomy" id="1994"/>
    <lineage>
        <taxon>Bacteria</taxon>
        <taxon>Bacillati</taxon>
        <taxon>Actinomycetota</taxon>
        <taxon>Actinomycetes</taxon>
        <taxon>Streptosporangiales</taxon>
        <taxon>Thermomonosporaceae</taxon>
        <taxon>Actinomadura</taxon>
    </lineage>
</organism>
<feature type="region of interest" description="Disordered" evidence="1">
    <location>
        <begin position="269"/>
        <end position="292"/>
    </location>
</feature>
<evidence type="ECO:0000313" key="2">
    <source>
        <dbReference type="EMBL" id="MFC5752688.1"/>
    </source>
</evidence>
<sequence>MADQGAVKYGRVPTRVLLYGEPEGWGYTVVDQHEGEQHFPLSGPGVSWQPPGRAERDPEPPWWRHRLGETAETLRDHIGRALTDQTFLELGAEAQIAWFAVDDPTSWEGLVTLGDPDPARFPGKVPPFVVTLEPGRGAVLPNAHLLFSTLASDAWTTLNAVSEQCGTPAPKASFLCGYTDHRSVRIGRGGLHVSTLCLEDDTERIAEIHGSLGPGWSGNPELRLRLDGIDLLNEPADDVVALFRGLGHDVAPKGRYGFHVPAMGLTLHRPDAATAGNGGGPANPEERFTGASLSFPSTPAFWFLNR</sequence>